<comment type="similarity">
    <text evidence="1">Belongs to the V-ATPase E subunit family.</text>
</comment>
<gene>
    <name evidence="4" type="ORF">WMO24_04475</name>
</gene>
<proteinExistence type="inferred from homology"/>
<dbReference type="Pfam" id="PF01991">
    <property type="entry name" value="vATP-synt_E"/>
    <property type="match status" value="1"/>
</dbReference>
<dbReference type="RefSeq" id="WP_349215121.1">
    <property type="nucleotide sequence ID" value="NZ_JBBMFA010000063.1"/>
</dbReference>
<sequence length="206" mass="22832">MSKKNVELERTAQKISENGQSFAQFSDSVLDAARQQAEAILAEAKVQADQKYASIVGVQRTDPLEAYRAEARAKLGREMAAARQENRKKLLGYRGQLVNALFAELEENLAVYVDTPAYVDGVVKTMLCHQADVQPGCVVQVRPQDLARLQPALEKALPGCQVQADREIRFGGAKLRTGRRLFDETLDDAIRAQRTAFLGRCGLRVE</sequence>
<evidence type="ECO:0000256" key="3">
    <source>
        <dbReference type="ARBA" id="ARBA00023065"/>
    </source>
</evidence>
<dbReference type="Proteomes" id="UP001477672">
    <property type="component" value="Unassembled WGS sequence"/>
</dbReference>
<evidence type="ECO:0000256" key="1">
    <source>
        <dbReference type="ARBA" id="ARBA00005901"/>
    </source>
</evidence>
<dbReference type="SUPFAM" id="SSF160527">
    <property type="entry name" value="V-type ATPase subunit E-like"/>
    <property type="match status" value="1"/>
</dbReference>
<protein>
    <submittedName>
        <fullName evidence="4">V-type ATP synthase subunit E</fullName>
    </submittedName>
</protein>
<name>A0ABV1GCW9_9FIRM</name>
<keyword evidence="2" id="KW-0813">Transport</keyword>
<keyword evidence="3" id="KW-0406">Ion transport</keyword>
<dbReference type="EMBL" id="JBBMFA010000063">
    <property type="protein sequence ID" value="MEQ2519687.1"/>
    <property type="molecule type" value="Genomic_DNA"/>
</dbReference>
<evidence type="ECO:0000313" key="5">
    <source>
        <dbReference type="Proteomes" id="UP001477672"/>
    </source>
</evidence>
<evidence type="ECO:0000313" key="4">
    <source>
        <dbReference type="EMBL" id="MEQ2519687.1"/>
    </source>
</evidence>
<accession>A0ABV1GCW9</accession>
<comment type="caution">
    <text evidence="4">The sequence shown here is derived from an EMBL/GenBank/DDBJ whole genome shotgun (WGS) entry which is preliminary data.</text>
</comment>
<evidence type="ECO:0000256" key="2">
    <source>
        <dbReference type="ARBA" id="ARBA00022448"/>
    </source>
</evidence>
<dbReference type="InterPro" id="IPR002842">
    <property type="entry name" value="ATPase_V1_Esu"/>
</dbReference>
<dbReference type="Gene3D" id="1.20.5.620">
    <property type="entry name" value="F1F0 ATP synthase subunit B, membrane domain"/>
    <property type="match status" value="1"/>
</dbReference>
<keyword evidence="5" id="KW-1185">Reference proteome</keyword>
<organism evidence="4 5">
    <name type="scientific">Ruthenibacterium intestinale</name>
    <dbReference type="NCBI Taxonomy" id="3133163"/>
    <lineage>
        <taxon>Bacteria</taxon>
        <taxon>Bacillati</taxon>
        <taxon>Bacillota</taxon>
        <taxon>Clostridia</taxon>
        <taxon>Eubacteriales</taxon>
        <taxon>Oscillospiraceae</taxon>
        <taxon>Ruthenibacterium</taxon>
    </lineage>
</organism>
<reference evidence="4 5" key="1">
    <citation type="submission" date="2024-03" db="EMBL/GenBank/DDBJ databases">
        <title>Human intestinal bacterial collection.</title>
        <authorList>
            <person name="Pauvert C."/>
            <person name="Hitch T.C.A."/>
            <person name="Clavel T."/>
        </authorList>
    </citation>
    <scope>NUCLEOTIDE SEQUENCE [LARGE SCALE GENOMIC DNA]</scope>
    <source>
        <strain evidence="4 5">CLA-JM-H11</strain>
    </source>
</reference>